<dbReference type="PANTHER" id="PTHR42815:SF2">
    <property type="entry name" value="FAD-BINDING, PUTATIVE (AFU_ORTHOLOGUE AFUA_6G07600)-RELATED"/>
    <property type="match status" value="1"/>
</dbReference>
<dbReference type="Proteomes" id="UP001556692">
    <property type="component" value="Unassembled WGS sequence"/>
</dbReference>
<protein>
    <submittedName>
        <fullName evidence="2">Pyridoxamine 5'-phosphate oxidase family protein</fullName>
    </submittedName>
</protein>
<dbReference type="EMBL" id="JBDPGJ010000001">
    <property type="protein sequence ID" value="MEX0404395.1"/>
    <property type="molecule type" value="Genomic_DNA"/>
</dbReference>
<comment type="caution">
    <text evidence="2">The sequence shown here is derived from an EMBL/GenBank/DDBJ whole genome shotgun (WGS) entry which is preliminary data.</text>
</comment>
<name>A0ABV3SDH5_9HYPH</name>
<evidence type="ECO:0000259" key="1">
    <source>
        <dbReference type="Pfam" id="PF01243"/>
    </source>
</evidence>
<evidence type="ECO:0000313" key="2">
    <source>
        <dbReference type="EMBL" id="MEX0404395.1"/>
    </source>
</evidence>
<proteinExistence type="predicted"/>
<keyword evidence="3" id="KW-1185">Reference proteome</keyword>
<evidence type="ECO:0000313" key="3">
    <source>
        <dbReference type="Proteomes" id="UP001556692"/>
    </source>
</evidence>
<sequence length="207" mass="23192">MPYGFLDIATTPSVRAEQQAAGSDRVYRDYRADRTFDRFTADEVAFIAARDSFYMATASETGWPYVQHRGGPRGFLRVVDDRTLAFADYRGNRQYISAGNLAADARAALILVDYPARARLKIYAYVETVPIDGDLAALVAEPDCKARPERVFVLRLAAFDWNCPRHITPRFAQTEIAAAMTPLRDRIASLETENVELRARLANAEGH</sequence>
<organism evidence="2 3">
    <name type="scientific">Aquibium pacificus</name>
    <dbReference type="NCBI Taxonomy" id="3153579"/>
    <lineage>
        <taxon>Bacteria</taxon>
        <taxon>Pseudomonadati</taxon>
        <taxon>Pseudomonadota</taxon>
        <taxon>Alphaproteobacteria</taxon>
        <taxon>Hyphomicrobiales</taxon>
        <taxon>Phyllobacteriaceae</taxon>
        <taxon>Aquibium</taxon>
    </lineage>
</organism>
<reference evidence="2 3" key="1">
    <citation type="submission" date="2024-05" db="EMBL/GenBank/DDBJ databases">
        <authorList>
            <person name="Jiang F."/>
        </authorList>
    </citation>
    <scope>NUCLEOTIDE SEQUENCE [LARGE SCALE GENOMIC DNA]</scope>
    <source>
        <strain evidence="2 3">LZ166</strain>
    </source>
</reference>
<dbReference type="SUPFAM" id="SSF50475">
    <property type="entry name" value="FMN-binding split barrel"/>
    <property type="match status" value="1"/>
</dbReference>
<dbReference type="Gene3D" id="2.30.110.10">
    <property type="entry name" value="Electron Transport, Fmn-binding Protein, Chain A"/>
    <property type="match status" value="1"/>
</dbReference>
<feature type="domain" description="Pyridoxamine 5'-phosphate oxidase N-terminal" evidence="1">
    <location>
        <begin position="44"/>
        <end position="138"/>
    </location>
</feature>
<dbReference type="RefSeq" id="WP_367952282.1">
    <property type="nucleotide sequence ID" value="NZ_JBDPGJ010000001.1"/>
</dbReference>
<gene>
    <name evidence="2" type="ORF">ABGN05_01825</name>
</gene>
<dbReference type="Pfam" id="PF01243">
    <property type="entry name" value="PNPOx_N"/>
    <property type="match status" value="1"/>
</dbReference>
<dbReference type="InterPro" id="IPR012349">
    <property type="entry name" value="Split_barrel_FMN-bd"/>
</dbReference>
<dbReference type="PANTHER" id="PTHR42815">
    <property type="entry name" value="FAD-BINDING, PUTATIVE (AFU_ORTHOLOGUE AFUA_6G07600)-RELATED"/>
    <property type="match status" value="1"/>
</dbReference>
<dbReference type="InterPro" id="IPR011576">
    <property type="entry name" value="Pyridox_Oxase_N"/>
</dbReference>
<accession>A0ABV3SDH5</accession>